<dbReference type="OrthoDB" id="6491179at2759"/>
<accession>A0A7R9QF37</accession>
<evidence type="ECO:0000313" key="2">
    <source>
        <dbReference type="Proteomes" id="UP000759131"/>
    </source>
</evidence>
<feature type="non-terminal residue" evidence="1">
    <location>
        <position position="74"/>
    </location>
</feature>
<reference evidence="1" key="1">
    <citation type="submission" date="2020-11" db="EMBL/GenBank/DDBJ databases">
        <authorList>
            <person name="Tran Van P."/>
        </authorList>
    </citation>
    <scope>NUCLEOTIDE SEQUENCE</scope>
</reference>
<dbReference type="EMBL" id="CAJPIZ010028882">
    <property type="protein sequence ID" value="CAG2119572.1"/>
    <property type="molecule type" value="Genomic_DNA"/>
</dbReference>
<gene>
    <name evidence="1" type="ORF">OSB1V03_LOCUS19520</name>
</gene>
<name>A0A7R9QF37_9ACAR</name>
<evidence type="ECO:0000313" key="1">
    <source>
        <dbReference type="EMBL" id="CAD7643279.1"/>
    </source>
</evidence>
<dbReference type="Proteomes" id="UP000759131">
    <property type="component" value="Unassembled WGS sequence"/>
</dbReference>
<dbReference type="SUPFAM" id="SSF81296">
    <property type="entry name" value="E set domains"/>
    <property type="match status" value="1"/>
</dbReference>
<proteinExistence type="predicted"/>
<dbReference type="EMBL" id="OC883457">
    <property type="protein sequence ID" value="CAD7643279.1"/>
    <property type="molecule type" value="Genomic_DNA"/>
</dbReference>
<organism evidence="1">
    <name type="scientific">Medioppia subpectinata</name>
    <dbReference type="NCBI Taxonomy" id="1979941"/>
    <lineage>
        <taxon>Eukaryota</taxon>
        <taxon>Metazoa</taxon>
        <taxon>Ecdysozoa</taxon>
        <taxon>Arthropoda</taxon>
        <taxon>Chelicerata</taxon>
        <taxon>Arachnida</taxon>
        <taxon>Acari</taxon>
        <taxon>Acariformes</taxon>
        <taxon>Sarcoptiformes</taxon>
        <taxon>Oribatida</taxon>
        <taxon>Brachypylina</taxon>
        <taxon>Oppioidea</taxon>
        <taxon>Oppiidae</taxon>
        <taxon>Medioppia</taxon>
    </lineage>
</organism>
<keyword evidence="2" id="KW-1185">Reference proteome</keyword>
<dbReference type="Gene3D" id="2.60.40.770">
    <property type="match status" value="1"/>
</dbReference>
<sequence>MLSKTLIQLNNCLQLTDKSWTSCHDVNTISSIDIAPCAAEPCAFKRGTTVAVTGLFTPSSAAQSCRMEMKAELG</sequence>
<dbReference type="AlphaFoldDB" id="A0A7R9QF37"/>
<protein>
    <submittedName>
        <fullName evidence="1">Uncharacterized protein</fullName>
    </submittedName>
</protein>
<dbReference type="InterPro" id="IPR014756">
    <property type="entry name" value="Ig_E-set"/>
</dbReference>